<evidence type="ECO:0000313" key="7">
    <source>
        <dbReference type="EMBL" id="GBG70624.1"/>
    </source>
</evidence>
<dbReference type="Pfam" id="PF00010">
    <property type="entry name" value="HLH"/>
    <property type="match status" value="1"/>
</dbReference>
<evidence type="ECO:0000256" key="4">
    <source>
        <dbReference type="ARBA" id="ARBA00023242"/>
    </source>
</evidence>
<dbReference type="STRING" id="69332.A0A388KKP6"/>
<dbReference type="CDD" id="cd11445">
    <property type="entry name" value="bHLH_AtPIF_like"/>
    <property type="match status" value="1"/>
</dbReference>
<dbReference type="Proteomes" id="UP000265515">
    <property type="component" value="Unassembled WGS sequence"/>
</dbReference>
<feature type="compositionally biased region" description="Low complexity" evidence="5">
    <location>
        <begin position="610"/>
        <end position="641"/>
    </location>
</feature>
<dbReference type="SMART" id="SM00353">
    <property type="entry name" value="HLH"/>
    <property type="match status" value="1"/>
</dbReference>
<comment type="caution">
    <text evidence="7">The sequence shown here is derived from an EMBL/GenBank/DDBJ whole genome shotgun (WGS) entry which is preliminary data.</text>
</comment>
<dbReference type="AlphaFoldDB" id="A0A388KKP6"/>
<dbReference type="GO" id="GO:0005634">
    <property type="term" value="C:nucleus"/>
    <property type="evidence" value="ECO:0007669"/>
    <property type="project" value="UniProtKB-SubCell"/>
</dbReference>
<evidence type="ECO:0000313" key="8">
    <source>
        <dbReference type="Proteomes" id="UP000265515"/>
    </source>
</evidence>
<organism evidence="7 8">
    <name type="scientific">Chara braunii</name>
    <name type="common">Braun's stonewort</name>
    <dbReference type="NCBI Taxonomy" id="69332"/>
    <lineage>
        <taxon>Eukaryota</taxon>
        <taxon>Viridiplantae</taxon>
        <taxon>Streptophyta</taxon>
        <taxon>Charophyceae</taxon>
        <taxon>Charales</taxon>
        <taxon>Characeae</taxon>
        <taxon>Chara</taxon>
    </lineage>
</organism>
<sequence>MAFVPDELDNFVWPDAGSFGELADVGKGMQKGWQIKDQDCSSAGQPLADAVAPTLKRDGGLESVINGTTVTTTAVPTTTATTTGTVTEGPTGRNCVRIDDDLQNWLNNSGPGAEELEDAFCPTYFGNMPPQSNVQILKDSTVSGTTARLLQQRTAHMMSLHSVNNPMSSRQVSAAAALALAASRAAGIIPPLQNGTDAFGKVRTTSTALVPPLRGDLTAPGHGTMSGSTSQLAASQENGGAAGGVGGGTMANARPHGGNFLNFLRPGLCDKTRSQIMGIQSCGIGTNTRLRTSGQVDGLGSGTKAQGGCSTVSGTAGTVSAMTPTSCVSERASSGQRGMIHGVTLPGHCVVGGGNEGAGGALGAASGVPAPSTRVAANGGASLSVKTGPRLLMGVGVDRLKGLRGSTCVGGGGGGDAVRNPGGQVQVAAATTSHPMTGLRNTSPRSQTRSPSAMEHSGLSCIQTSRPGPTASPSVQTTSTSIQTSPSIQTSIGKGISVLPPPPVSAATTSTCVTNTAITDSIQSSGASLYPPLVKADCNMSTQPAVDSAEATVTSSSGASGNSCERATSAAQNEPCLTALLRKRPREDDGLVTGTEEGEDDSCGDAKKPATMGNGMATPTAAGMGTATTTTATTTTTTSTVTKDKPTTATKRSRAAEVHNLSERRRRDRINEKMRTLQELIPNSNKTDKASMLDEAIEYLKMLQVQLQMMSMRFGVVVPPAMLPAGMQIHHPTLPSAAAAAAMSATAGGMPLGMLDMSLSIPVTAVPAAAGTLFDAHDHHQHHQHHHQSSPHMIATAASMIDPLRVYLNPLHTTHQHIGADMYNAFVLQQQQAHNLGGVPPH</sequence>
<reference evidence="7 8" key="1">
    <citation type="journal article" date="2018" name="Cell">
        <title>The Chara Genome: Secondary Complexity and Implications for Plant Terrestrialization.</title>
        <authorList>
            <person name="Nishiyama T."/>
            <person name="Sakayama H."/>
            <person name="Vries J.D."/>
            <person name="Buschmann H."/>
            <person name="Saint-Marcoux D."/>
            <person name="Ullrich K.K."/>
            <person name="Haas F.B."/>
            <person name="Vanderstraeten L."/>
            <person name="Becker D."/>
            <person name="Lang D."/>
            <person name="Vosolsobe S."/>
            <person name="Rombauts S."/>
            <person name="Wilhelmsson P.K.I."/>
            <person name="Janitza P."/>
            <person name="Kern R."/>
            <person name="Heyl A."/>
            <person name="Rumpler F."/>
            <person name="Villalobos L.I.A.C."/>
            <person name="Clay J.M."/>
            <person name="Skokan R."/>
            <person name="Toyoda A."/>
            <person name="Suzuki Y."/>
            <person name="Kagoshima H."/>
            <person name="Schijlen E."/>
            <person name="Tajeshwar N."/>
            <person name="Catarino B."/>
            <person name="Hetherington A.J."/>
            <person name="Saltykova A."/>
            <person name="Bonnot C."/>
            <person name="Breuninger H."/>
            <person name="Symeonidi A."/>
            <person name="Radhakrishnan G.V."/>
            <person name="Van Nieuwerburgh F."/>
            <person name="Deforce D."/>
            <person name="Chang C."/>
            <person name="Karol K.G."/>
            <person name="Hedrich R."/>
            <person name="Ulvskov P."/>
            <person name="Glockner G."/>
            <person name="Delwiche C.F."/>
            <person name="Petrasek J."/>
            <person name="Van de Peer Y."/>
            <person name="Friml J."/>
            <person name="Beilby M."/>
            <person name="Dolan L."/>
            <person name="Kohara Y."/>
            <person name="Sugano S."/>
            <person name="Fujiyama A."/>
            <person name="Delaux P.-M."/>
            <person name="Quint M."/>
            <person name="TheiBen G."/>
            <person name="Hagemann M."/>
            <person name="Harholt J."/>
            <person name="Dunand C."/>
            <person name="Zachgo S."/>
            <person name="Langdale J."/>
            <person name="Maumus F."/>
            <person name="Straeten D.V.D."/>
            <person name="Gould S.B."/>
            <person name="Rensing S.A."/>
        </authorList>
    </citation>
    <scope>NUCLEOTIDE SEQUENCE [LARGE SCALE GENOMIC DNA]</scope>
    <source>
        <strain evidence="7 8">S276</strain>
    </source>
</reference>
<evidence type="ECO:0000256" key="2">
    <source>
        <dbReference type="ARBA" id="ARBA00023015"/>
    </source>
</evidence>
<keyword evidence="4" id="KW-0539">Nucleus</keyword>
<feature type="region of interest" description="Disordered" evidence="5">
    <location>
        <begin position="429"/>
        <end position="487"/>
    </location>
</feature>
<keyword evidence="3" id="KW-0804">Transcription</keyword>
<name>A0A388KKP6_CHABU</name>
<dbReference type="OrthoDB" id="690068at2759"/>
<dbReference type="SUPFAM" id="SSF47459">
    <property type="entry name" value="HLH, helix-loop-helix DNA-binding domain"/>
    <property type="match status" value="1"/>
</dbReference>
<dbReference type="Gene3D" id="4.10.280.10">
    <property type="entry name" value="Helix-loop-helix DNA-binding domain"/>
    <property type="match status" value="1"/>
</dbReference>
<dbReference type="InterPro" id="IPR011598">
    <property type="entry name" value="bHLH_dom"/>
</dbReference>
<protein>
    <submittedName>
        <fullName evidence="7">BHLH transcription factor</fullName>
    </submittedName>
</protein>
<keyword evidence="8" id="KW-1185">Reference proteome</keyword>
<accession>A0A388KKP6</accession>
<feature type="compositionally biased region" description="Polar residues" evidence="5">
    <location>
        <begin position="429"/>
        <end position="451"/>
    </location>
</feature>
<dbReference type="GO" id="GO:0046983">
    <property type="term" value="F:protein dimerization activity"/>
    <property type="evidence" value="ECO:0007669"/>
    <property type="project" value="InterPro"/>
</dbReference>
<evidence type="ECO:0000256" key="3">
    <source>
        <dbReference type="ARBA" id="ARBA00023163"/>
    </source>
</evidence>
<evidence type="ECO:0000256" key="5">
    <source>
        <dbReference type="SAM" id="MobiDB-lite"/>
    </source>
</evidence>
<dbReference type="FunFam" id="4.10.280.10:FF:000004">
    <property type="entry name" value="Basic helix-loop-helix transcription factor"/>
    <property type="match status" value="1"/>
</dbReference>
<feature type="region of interest" description="Disordered" evidence="5">
    <location>
        <begin position="211"/>
        <end position="241"/>
    </location>
</feature>
<dbReference type="InterPro" id="IPR036638">
    <property type="entry name" value="HLH_DNA-bd_sf"/>
</dbReference>
<feature type="compositionally biased region" description="Polar residues" evidence="5">
    <location>
        <begin position="225"/>
        <end position="238"/>
    </location>
</feature>
<feature type="compositionally biased region" description="Low complexity" evidence="5">
    <location>
        <begin position="472"/>
        <end position="487"/>
    </location>
</feature>
<evidence type="ECO:0000259" key="6">
    <source>
        <dbReference type="PROSITE" id="PS50888"/>
    </source>
</evidence>
<dbReference type="PANTHER" id="PTHR46807:SF8">
    <property type="entry name" value="TRANSCRIPTION FACTOR PIF1-LIKE ISOFORM X2"/>
    <property type="match status" value="1"/>
</dbReference>
<dbReference type="PANTHER" id="PTHR46807">
    <property type="entry name" value="TRANSCRIPTION FACTOR PIF3"/>
    <property type="match status" value="1"/>
</dbReference>
<dbReference type="InterPro" id="IPR047265">
    <property type="entry name" value="PIF1-like_bHLH"/>
</dbReference>
<feature type="domain" description="BHLH" evidence="6">
    <location>
        <begin position="654"/>
        <end position="703"/>
    </location>
</feature>
<gene>
    <name evidence="7" type="primary">bHLH004</name>
    <name evidence="7" type="ORF">CBR_g7926</name>
</gene>
<dbReference type="EMBL" id="BFEA01000134">
    <property type="protein sequence ID" value="GBG70624.1"/>
    <property type="molecule type" value="Genomic_DNA"/>
</dbReference>
<keyword evidence="2" id="KW-0805">Transcription regulation</keyword>
<dbReference type="PROSITE" id="PS50888">
    <property type="entry name" value="BHLH"/>
    <property type="match status" value="1"/>
</dbReference>
<proteinExistence type="predicted"/>
<dbReference type="GO" id="GO:0003700">
    <property type="term" value="F:DNA-binding transcription factor activity"/>
    <property type="evidence" value="ECO:0007669"/>
    <property type="project" value="InterPro"/>
</dbReference>
<dbReference type="Gramene" id="GBG70624">
    <property type="protein sequence ID" value="GBG70624"/>
    <property type="gene ID" value="CBR_g7926"/>
</dbReference>
<feature type="compositionally biased region" description="Polar residues" evidence="5">
    <location>
        <begin position="547"/>
        <end position="572"/>
    </location>
</feature>
<comment type="subcellular location">
    <subcellularLocation>
        <location evidence="1">Nucleus</location>
    </subcellularLocation>
</comment>
<evidence type="ECO:0000256" key="1">
    <source>
        <dbReference type="ARBA" id="ARBA00004123"/>
    </source>
</evidence>
<feature type="region of interest" description="Disordered" evidence="5">
    <location>
        <begin position="547"/>
        <end position="662"/>
    </location>
</feature>
<dbReference type="InterPro" id="IPR044273">
    <property type="entry name" value="PIF3-like"/>
</dbReference>